<dbReference type="EMBL" id="CM044704">
    <property type="protein sequence ID" value="KAI5667172.1"/>
    <property type="molecule type" value="Genomic_DNA"/>
</dbReference>
<gene>
    <name evidence="1" type="ORF">M9H77_17025</name>
</gene>
<evidence type="ECO:0000313" key="2">
    <source>
        <dbReference type="Proteomes" id="UP001060085"/>
    </source>
</evidence>
<keyword evidence="2" id="KW-1185">Reference proteome</keyword>
<reference evidence="2" key="1">
    <citation type="journal article" date="2023" name="Nat. Plants">
        <title>Single-cell RNA sequencing provides a high-resolution roadmap for understanding the multicellular compartmentation of specialized metabolism.</title>
        <authorList>
            <person name="Sun S."/>
            <person name="Shen X."/>
            <person name="Li Y."/>
            <person name="Li Y."/>
            <person name="Wang S."/>
            <person name="Li R."/>
            <person name="Zhang H."/>
            <person name="Shen G."/>
            <person name="Guo B."/>
            <person name="Wei J."/>
            <person name="Xu J."/>
            <person name="St-Pierre B."/>
            <person name="Chen S."/>
            <person name="Sun C."/>
        </authorList>
    </citation>
    <scope>NUCLEOTIDE SEQUENCE [LARGE SCALE GENOMIC DNA]</scope>
</reference>
<dbReference type="Proteomes" id="UP001060085">
    <property type="component" value="Linkage Group LG04"/>
</dbReference>
<accession>A0ACC0B3F7</accession>
<proteinExistence type="predicted"/>
<protein>
    <submittedName>
        <fullName evidence="1">Uncharacterized protein</fullName>
    </submittedName>
</protein>
<name>A0ACC0B3F7_CATRO</name>
<organism evidence="1 2">
    <name type="scientific">Catharanthus roseus</name>
    <name type="common">Madagascar periwinkle</name>
    <name type="synonym">Vinca rosea</name>
    <dbReference type="NCBI Taxonomy" id="4058"/>
    <lineage>
        <taxon>Eukaryota</taxon>
        <taxon>Viridiplantae</taxon>
        <taxon>Streptophyta</taxon>
        <taxon>Embryophyta</taxon>
        <taxon>Tracheophyta</taxon>
        <taxon>Spermatophyta</taxon>
        <taxon>Magnoliopsida</taxon>
        <taxon>eudicotyledons</taxon>
        <taxon>Gunneridae</taxon>
        <taxon>Pentapetalae</taxon>
        <taxon>asterids</taxon>
        <taxon>lamiids</taxon>
        <taxon>Gentianales</taxon>
        <taxon>Apocynaceae</taxon>
        <taxon>Rauvolfioideae</taxon>
        <taxon>Vinceae</taxon>
        <taxon>Catharanthinae</taxon>
        <taxon>Catharanthus</taxon>
    </lineage>
</organism>
<sequence length="117" mass="13992">MSSRMKILFRNRKIISEFFRIVSNVNPEVEKYYTCKVMVLSIDMNNDFYYKSCVVCYIKLVKTESKFYCANCSKDVDYPKFRYMLKMLASDEIGNAWFVLFDKDVEKVVRHDNKTDV</sequence>
<evidence type="ECO:0000313" key="1">
    <source>
        <dbReference type="EMBL" id="KAI5667172.1"/>
    </source>
</evidence>
<comment type="caution">
    <text evidence="1">The sequence shown here is derived from an EMBL/GenBank/DDBJ whole genome shotgun (WGS) entry which is preliminary data.</text>
</comment>